<gene>
    <name evidence="7" type="primary">LOC101753730</name>
    <name evidence="6" type="ORF">SETIT_6G165400v2</name>
</gene>
<accession>K3YHD3</accession>
<keyword evidence="2 3" id="KW-0808">Transferase</keyword>
<comment type="similarity">
    <text evidence="1 3">Belongs to the UDP-glycosyltransferase family.</text>
</comment>
<dbReference type="EnsemblPlants" id="KQL01992">
    <property type="protein sequence ID" value="KQL01992"/>
    <property type="gene ID" value="SETIT_013651mg"/>
</dbReference>
<evidence type="ECO:0000256" key="2">
    <source>
        <dbReference type="ARBA" id="ARBA00022679"/>
    </source>
</evidence>
<dbReference type="HOGENOM" id="CLU_001724_2_2_1"/>
<evidence type="ECO:0000313" key="6">
    <source>
        <dbReference type="EMBL" id="RCV31295.1"/>
    </source>
</evidence>
<dbReference type="InterPro" id="IPR002213">
    <property type="entry name" value="UDP_glucos_trans"/>
</dbReference>
<dbReference type="Proteomes" id="UP000004995">
    <property type="component" value="Unassembled WGS sequence"/>
</dbReference>
<dbReference type="CDD" id="cd03784">
    <property type="entry name" value="GT1_Gtf-like"/>
    <property type="match status" value="1"/>
</dbReference>
<dbReference type="PANTHER" id="PTHR48047:SF55">
    <property type="entry name" value="GLYCOSYLTRANSFERASE"/>
    <property type="match status" value="1"/>
</dbReference>
<dbReference type="FunFam" id="3.40.50.2000:FF:000064">
    <property type="entry name" value="Glycosyltransferase"/>
    <property type="match status" value="1"/>
</dbReference>
<evidence type="ECO:0000256" key="3">
    <source>
        <dbReference type="RuleBase" id="RU003718"/>
    </source>
</evidence>
<dbReference type="EMBL" id="CM003533">
    <property type="protein sequence ID" value="RCV31295.1"/>
    <property type="molecule type" value="Genomic_DNA"/>
</dbReference>
<feature type="domain" description="Glycosyltransferase N-terminal" evidence="5">
    <location>
        <begin position="20"/>
        <end position="56"/>
    </location>
</feature>
<dbReference type="Gramene" id="KQL01992">
    <property type="protein sequence ID" value="KQL01992"/>
    <property type="gene ID" value="SETIT_013651mg"/>
</dbReference>
<evidence type="ECO:0000256" key="4">
    <source>
        <dbReference type="RuleBase" id="RU362057"/>
    </source>
</evidence>
<dbReference type="GeneID" id="101753730"/>
<dbReference type="EMBL" id="AGNK02003892">
    <property type="status" value="NOT_ANNOTATED_CDS"/>
    <property type="molecule type" value="Genomic_DNA"/>
</dbReference>
<dbReference type="RefSeq" id="XP_004974750.1">
    <property type="nucleotide sequence ID" value="XM_004974693.3"/>
</dbReference>
<sequence>MAAAAAEQAASGSTTGGPHVLVVPYPAQGHMQPLLHLASLLAARGLRLTVVATPATVYLLAPLLAAHPSSVRPLTFPSAADHDTSGPTSVGADFHAHAAALRAPLGEWLRSRARSDSGDGEGTGRVVAVISDFFCAWTQPLAAEVGVPRLVFAPSGVLATAATHSLFRRMPRAPEGDAGRGYAVSFPALPGAPAFPWRQISRMYRSYVEGGAGGSSDEHAEAIKDNFLWNLESAAFVCNTCHPLEGKYLDAQPLEDLAGKRVWAVGPVAPPPDSTGEHDPGTASDVTAWLDAFPDSSVAYVSFGTMMVPPPAHAAALASALERSGTPFVWASATTKLPDRFEERAAAAGTGLVLRGWAPQVAALRHRAVGCFVTHCGWNSVMESAAAGVPMLAWPMAADQFFNARLAVEEARVAVAASWGGFGGVPDAEDLARALSEVVGEAGAGVRARAKELAVMLEEAVGEGGSTRRELDGLVQELRELGSGR</sequence>
<dbReference type="InterPro" id="IPR035595">
    <property type="entry name" value="UDP_glycos_trans_CS"/>
</dbReference>
<reference evidence="6 8" key="1">
    <citation type="journal article" date="2012" name="Nat. Biotechnol.">
        <title>Reference genome sequence of the model plant Setaria.</title>
        <authorList>
            <person name="Bennetzen J.L."/>
            <person name="Schmutz J."/>
            <person name="Wang H."/>
            <person name="Percifield R."/>
            <person name="Hawkins J."/>
            <person name="Pontaroli A.C."/>
            <person name="Estep M."/>
            <person name="Feng L."/>
            <person name="Vaughn J.N."/>
            <person name="Grimwood J."/>
            <person name="Jenkins J."/>
            <person name="Barry K."/>
            <person name="Lindquist E."/>
            <person name="Hellsten U."/>
            <person name="Deshpande S."/>
            <person name="Wang X."/>
            <person name="Wu X."/>
            <person name="Mitros T."/>
            <person name="Triplett J."/>
            <person name="Yang X."/>
            <person name="Ye C.Y."/>
            <person name="Mauro-Herrera M."/>
            <person name="Wang L."/>
            <person name="Li P."/>
            <person name="Sharma M."/>
            <person name="Sharma R."/>
            <person name="Ronald P.C."/>
            <person name="Panaud O."/>
            <person name="Kellogg E.A."/>
            <person name="Brutnell T.P."/>
            <person name="Doust A.N."/>
            <person name="Tuskan G.A."/>
            <person name="Rokhsar D."/>
            <person name="Devos K.M."/>
        </authorList>
    </citation>
    <scope>NUCLEOTIDE SEQUENCE [LARGE SCALE GENOMIC DNA]</scope>
    <source>
        <strain evidence="8">cv. Yugu1</strain>
        <strain evidence="6">Yugu1</strain>
    </source>
</reference>
<evidence type="ECO:0000313" key="8">
    <source>
        <dbReference type="Proteomes" id="UP000004995"/>
    </source>
</evidence>
<organism evidence="7 8">
    <name type="scientific">Setaria italica</name>
    <name type="common">Foxtail millet</name>
    <name type="synonym">Panicum italicum</name>
    <dbReference type="NCBI Taxonomy" id="4555"/>
    <lineage>
        <taxon>Eukaryota</taxon>
        <taxon>Viridiplantae</taxon>
        <taxon>Streptophyta</taxon>
        <taxon>Embryophyta</taxon>
        <taxon>Tracheophyta</taxon>
        <taxon>Spermatophyta</taxon>
        <taxon>Magnoliopsida</taxon>
        <taxon>Liliopsida</taxon>
        <taxon>Poales</taxon>
        <taxon>Poaceae</taxon>
        <taxon>PACMAD clade</taxon>
        <taxon>Panicoideae</taxon>
        <taxon>Panicodae</taxon>
        <taxon>Paniceae</taxon>
        <taxon>Cenchrinae</taxon>
        <taxon>Setaria</taxon>
    </lineage>
</organism>
<dbReference type="FunCoup" id="K3YHD3">
    <property type="interactions" value="45"/>
</dbReference>
<dbReference type="eggNOG" id="KOG1192">
    <property type="taxonomic scope" value="Eukaryota"/>
</dbReference>
<dbReference type="PANTHER" id="PTHR48047">
    <property type="entry name" value="GLYCOSYLTRANSFERASE"/>
    <property type="match status" value="1"/>
</dbReference>
<dbReference type="InterPro" id="IPR058980">
    <property type="entry name" value="Glyco_transf_N"/>
</dbReference>
<dbReference type="PROSITE" id="PS00375">
    <property type="entry name" value="UDPGT"/>
    <property type="match status" value="1"/>
</dbReference>
<dbReference type="Pfam" id="PF26168">
    <property type="entry name" value="Glyco_transf_N"/>
    <property type="match status" value="1"/>
</dbReference>
<proteinExistence type="inferred from homology"/>
<evidence type="ECO:0000256" key="1">
    <source>
        <dbReference type="ARBA" id="ARBA00009995"/>
    </source>
</evidence>
<dbReference type="KEGG" id="sita:101753730"/>
<reference evidence="7" key="3">
    <citation type="submission" date="2018-08" db="UniProtKB">
        <authorList>
            <consortium name="EnsemblPlants"/>
        </authorList>
    </citation>
    <scope>IDENTIFICATION</scope>
    <source>
        <strain evidence="7">Yugu1</strain>
    </source>
</reference>
<keyword evidence="3" id="KW-0328">Glycosyltransferase</keyword>
<dbReference type="EC" id="2.4.1.-" evidence="4"/>
<evidence type="ECO:0000313" key="7">
    <source>
        <dbReference type="EnsemblPlants" id="KQL01992"/>
    </source>
</evidence>
<keyword evidence="8" id="KW-1185">Reference proteome</keyword>
<dbReference type="GO" id="GO:0035251">
    <property type="term" value="F:UDP-glucosyltransferase activity"/>
    <property type="evidence" value="ECO:0000318"/>
    <property type="project" value="GO_Central"/>
</dbReference>
<evidence type="ECO:0000259" key="5">
    <source>
        <dbReference type="Pfam" id="PF26168"/>
    </source>
</evidence>
<dbReference type="SUPFAM" id="SSF53756">
    <property type="entry name" value="UDP-Glycosyltransferase/glycogen phosphorylase"/>
    <property type="match status" value="1"/>
</dbReference>
<dbReference type="Gene3D" id="3.40.50.2000">
    <property type="entry name" value="Glycogen Phosphorylase B"/>
    <property type="match status" value="2"/>
</dbReference>
<dbReference type="AlphaFoldDB" id="K3YHD3"/>
<dbReference type="OMA" id="VCNTSRA"/>
<dbReference type="OrthoDB" id="5835829at2759"/>
<name>K3YHD3_SETIT</name>
<reference evidence="6" key="2">
    <citation type="submission" date="2015-07" db="EMBL/GenBank/DDBJ databases">
        <authorList>
            <person name="Noorani M."/>
        </authorList>
    </citation>
    <scope>NUCLEOTIDE SEQUENCE</scope>
    <source>
        <strain evidence="6">Yugu1</strain>
    </source>
</reference>
<dbReference type="Pfam" id="PF00201">
    <property type="entry name" value="UDPGT"/>
    <property type="match status" value="1"/>
</dbReference>
<protein>
    <recommendedName>
        <fullName evidence="4">Glycosyltransferase</fullName>
        <ecNumber evidence="4">2.4.1.-</ecNumber>
    </recommendedName>
</protein>